<dbReference type="Proteomes" id="UP000290481">
    <property type="component" value="Unassembled WGS sequence"/>
</dbReference>
<evidence type="ECO:0000256" key="2">
    <source>
        <dbReference type="ARBA" id="ARBA00022695"/>
    </source>
</evidence>
<comment type="caution">
    <text evidence="8">The sequence shown here is derived from an EMBL/GenBank/DDBJ whole genome shotgun (WGS) entry which is preliminary data.</text>
</comment>
<dbReference type="PRINTS" id="PR00866">
    <property type="entry name" value="RNADNAPOLMS"/>
</dbReference>
<evidence type="ECO:0000256" key="3">
    <source>
        <dbReference type="ARBA" id="ARBA00022723"/>
    </source>
</evidence>
<dbReference type="GO" id="GO:0003964">
    <property type="term" value="F:RNA-directed DNA polymerase activity"/>
    <property type="evidence" value="ECO:0007669"/>
    <property type="project" value="UniProtKB-KW"/>
</dbReference>
<accession>A0A4Q0HTQ9</accession>
<protein>
    <recommendedName>
        <fullName evidence="7">Reverse transcriptase domain-containing protein</fullName>
    </recommendedName>
</protein>
<dbReference type="CDD" id="cd03487">
    <property type="entry name" value="RT_Bac_retron_II"/>
    <property type="match status" value="1"/>
</dbReference>
<feature type="compositionally biased region" description="Basic residues" evidence="6">
    <location>
        <begin position="65"/>
        <end position="74"/>
    </location>
</feature>
<dbReference type="AlphaFoldDB" id="A0A4Q0HTQ9"/>
<dbReference type="RefSeq" id="WP_087715998.1">
    <property type="nucleotide sequence ID" value="NZ_MZZJ01000005.1"/>
</dbReference>
<keyword evidence="2" id="KW-0548">Nucleotidyltransferase</keyword>
<dbReference type="InterPro" id="IPR000123">
    <property type="entry name" value="Reverse_transcriptase_msDNA"/>
</dbReference>
<keyword evidence="1" id="KW-0808">Transferase</keyword>
<evidence type="ECO:0000256" key="4">
    <source>
        <dbReference type="ARBA" id="ARBA00022842"/>
    </source>
</evidence>
<proteinExistence type="predicted"/>
<keyword evidence="3" id="KW-0479">Metal-binding</keyword>
<feature type="region of interest" description="Disordered" evidence="6">
    <location>
        <begin position="55"/>
        <end position="76"/>
    </location>
</feature>
<name>A0A4Q0HTQ9_PSEAZ</name>
<keyword evidence="4" id="KW-0460">Magnesium</keyword>
<reference evidence="8 9" key="1">
    <citation type="submission" date="2017-03" db="EMBL/GenBank/DDBJ databases">
        <title>Pseudomonas azotoformans: Salt tolerant bacteria having multiple plant growth promoting attributes.</title>
        <authorList>
            <person name="Srivastava A.K."/>
            <person name="Sharma A."/>
            <person name="Srivastava A.K."/>
            <person name="Jamali H."/>
            <person name="Yadav J."/>
            <person name="Srivastava R."/>
            <person name="Kashyap P.L."/>
            <person name="Chakdar H."/>
            <person name="Saxena A.K."/>
        </authorList>
    </citation>
    <scope>NUCLEOTIDE SEQUENCE [LARGE SCALE GENOMIC DNA]</scope>
    <source>
        <strain evidence="8 9">SC 14</strain>
    </source>
</reference>
<evidence type="ECO:0000256" key="5">
    <source>
        <dbReference type="ARBA" id="ARBA00022918"/>
    </source>
</evidence>
<feature type="domain" description="Reverse transcriptase" evidence="7">
    <location>
        <begin position="110"/>
        <end position="243"/>
    </location>
</feature>
<feature type="region of interest" description="Disordered" evidence="6">
    <location>
        <begin position="335"/>
        <end position="359"/>
    </location>
</feature>
<dbReference type="InterPro" id="IPR000477">
    <property type="entry name" value="RT_dom"/>
</dbReference>
<evidence type="ECO:0000313" key="9">
    <source>
        <dbReference type="Proteomes" id="UP000290481"/>
    </source>
</evidence>
<organism evidence="8 9">
    <name type="scientific">Pseudomonas azotoformans</name>
    <dbReference type="NCBI Taxonomy" id="47878"/>
    <lineage>
        <taxon>Bacteria</taxon>
        <taxon>Pseudomonadati</taxon>
        <taxon>Pseudomonadota</taxon>
        <taxon>Gammaproteobacteria</taxon>
        <taxon>Pseudomonadales</taxon>
        <taxon>Pseudomonadaceae</taxon>
        <taxon>Pseudomonas</taxon>
    </lineage>
</organism>
<dbReference type="GO" id="GO:0003723">
    <property type="term" value="F:RNA binding"/>
    <property type="evidence" value="ECO:0007669"/>
    <property type="project" value="InterPro"/>
</dbReference>
<dbReference type="EMBL" id="MZZJ01000005">
    <property type="protein sequence ID" value="RXE52673.1"/>
    <property type="molecule type" value="Genomic_DNA"/>
</dbReference>
<gene>
    <name evidence="8" type="ORF">B4O85_15105</name>
</gene>
<evidence type="ECO:0000313" key="8">
    <source>
        <dbReference type="EMBL" id="RXE52673.1"/>
    </source>
</evidence>
<dbReference type="GO" id="GO:0046872">
    <property type="term" value="F:metal ion binding"/>
    <property type="evidence" value="ECO:0007669"/>
    <property type="project" value="UniProtKB-KW"/>
</dbReference>
<feature type="compositionally biased region" description="Pro residues" evidence="6">
    <location>
        <begin position="346"/>
        <end position="359"/>
    </location>
</feature>
<evidence type="ECO:0000256" key="1">
    <source>
        <dbReference type="ARBA" id="ARBA00022679"/>
    </source>
</evidence>
<evidence type="ECO:0000256" key="6">
    <source>
        <dbReference type="SAM" id="MobiDB-lite"/>
    </source>
</evidence>
<evidence type="ECO:0000259" key="7">
    <source>
        <dbReference type="Pfam" id="PF00078"/>
    </source>
</evidence>
<dbReference type="Pfam" id="PF00078">
    <property type="entry name" value="RVT_1"/>
    <property type="match status" value="1"/>
</dbReference>
<sequence>MKLKPVESRIKNYKSYVLNQCAMFNTSSRTRLAAILLKPLPLIMGSIGSYSKFKKDPKPDLFSPKKPRKPRSVQKPKGELLHIHNRMLRLLRRVVVPDYMQAALAGTSYRKNAAVHVGGRCVATLDIRNFFVATNKSKVFNFFEMDLRCTGDIASIYSELVTCNNSLPTGSPLSPLMSFYANKRLFDELDTLARNSGFIFTCYIDDLTFSGNNISGSFLWDIERIVRRYGHEVAAGKTRLFKAGSPKHVTGVVLFDNEVSVPNSRYKKLRNINAALEGRASMHDFSEAELLNMKAGVLGEIAYLDPKKGFLARRAIDELKLRDLKTLGDGKLKISTSPPASLSPGEVPPWQPLPVATPD</sequence>
<keyword evidence="5" id="KW-0695">RNA-directed DNA polymerase</keyword>